<comment type="caution">
    <text evidence="2">The sequence shown here is derived from an EMBL/GenBank/DDBJ whole genome shotgun (WGS) entry which is preliminary data.</text>
</comment>
<gene>
    <name evidence="2" type="ORF">GCM10007067_10560</name>
</gene>
<reference evidence="2" key="2">
    <citation type="submission" date="2020-09" db="EMBL/GenBank/DDBJ databases">
        <authorList>
            <person name="Sun Q."/>
            <person name="Kim S."/>
        </authorList>
    </citation>
    <scope>NUCLEOTIDE SEQUENCE</scope>
    <source>
        <strain evidence="2">KCTC 23077</strain>
    </source>
</reference>
<feature type="domain" description="Anti-sigma K factor RskA C-terminal" evidence="1">
    <location>
        <begin position="112"/>
        <end position="254"/>
    </location>
</feature>
<dbReference type="AlphaFoldDB" id="A0A918W889"/>
<dbReference type="PANTHER" id="PTHR37461">
    <property type="entry name" value="ANTI-SIGMA-K FACTOR RSKA"/>
    <property type="match status" value="1"/>
</dbReference>
<dbReference type="EMBL" id="BMYD01000001">
    <property type="protein sequence ID" value="GHA75330.1"/>
    <property type="molecule type" value="Genomic_DNA"/>
</dbReference>
<dbReference type="PANTHER" id="PTHR37461:SF1">
    <property type="entry name" value="ANTI-SIGMA-K FACTOR RSKA"/>
    <property type="match status" value="1"/>
</dbReference>
<accession>A0A918W889</accession>
<dbReference type="GO" id="GO:0016989">
    <property type="term" value="F:sigma factor antagonist activity"/>
    <property type="evidence" value="ECO:0007669"/>
    <property type="project" value="TreeGrafter"/>
</dbReference>
<dbReference type="Proteomes" id="UP000646426">
    <property type="component" value="Unassembled WGS sequence"/>
</dbReference>
<dbReference type="RefSeq" id="WP_189453993.1">
    <property type="nucleotide sequence ID" value="NZ_BMYD01000001.1"/>
</dbReference>
<dbReference type="InterPro" id="IPR051474">
    <property type="entry name" value="Anti-sigma-K/W_factor"/>
</dbReference>
<evidence type="ECO:0000313" key="3">
    <source>
        <dbReference type="Proteomes" id="UP000646426"/>
    </source>
</evidence>
<reference evidence="2" key="1">
    <citation type="journal article" date="2014" name="Int. J. Syst. Evol. Microbiol.">
        <title>Complete genome sequence of Corynebacterium casei LMG S-19264T (=DSM 44701T), isolated from a smear-ripened cheese.</title>
        <authorList>
            <consortium name="US DOE Joint Genome Institute (JGI-PGF)"/>
            <person name="Walter F."/>
            <person name="Albersmeier A."/>
            <person name="Kalinowski J."/>
            <person name="Ruckert C."/>
        </authorList>
    </citation>
    <scope>NUCLEOTIDE SEQUENCE</scope>
    <source>
        <strain evidence="2">KCTC 23077</strain>
    </source>
</reference>
<evidence type="ECO:0000259" key="1">
    <source>
        <dbReference type="Pfam" id="PF10099"/>
    </source>
</evidence>
<sequence>MNSIDSNLERDPPDDDVLAAEYVLGVLEAPARLHAQARIAGERAFAVLVSEWERRFAPLIDEIAPVHVPAHLWPRLRARLGWAPFESAPSRPAAPTAPTSTNPWRWATGASLALAAALAVVALRRPDEVPVPAPLPPVAVAPTPTPVEEERAKPVVVLAGDGGETGWLAAVDTVRGAVTMTPVPEAIDVGDRVGELWLIPSDGVPRSLGLVSHELAHTIDVPDALQAELAAGAVLAVTLEPEAGIPHAAPTGPIVAKGEIGTI</sequence>
<dbReference type="Pfam" id="PF10099">
    <property type="entry name" value="RskA_C"/>
    <property type="match status" value="1"/>
</dbReference>
<proteinExistence type="predicted"/>
<dbReference type="GO" id="GO:0006417">
    <property type="term" value="P:regulation of translation"/>
    <property type="evidence" value="ECO:0007669"/>
    <property type="project" value="TreeGrafter"/>
</dbReference>
<organism evidence="2 3">
    <name type="scientific">Cognatilysobacter bugurensis</name>
    <dbReference type="NCBI Taxonomy" id="543356"/>
    <lineage>
        <taxon>Bacteria</taxon>
        <taxon>Pseudomonadati</taxon>
        <taxon>Pseudomonadota</taxon>
        <taxon>Gammaproteobacteria</taxon>
        <taxon>Lysobacterales</taxon>
        <taxon>Lysobacteraceae</taxon>
        <taxon>Cognatilysobacter</taxon>
    </lineage>
</organism>
<dbReference type="GO" id="GO:0005886">
    <property type="term" value="C:plasma membrane"/>
    <property type="evidence" value="ECO:0007669"/>
    <property type="project" value="InterPro"/>
</dbReference>
<protein>
    <recommendedName>
        <fullName evidence="1">Anti-sigma K factor RskA C-terminal domain-containing protein</fullName>
    </recommendedName>
</protein>
<evidence type="ECO:0000313" key="2">
    <source>
        <dbReference type="EMBL" id="GHA75330.1"/>
    </source>
</evidence>
<keyword evidence="3" id="KW-1185">Reference proteome</keyword>
<dbReference type="InterPro" id="IPR018764">
    <property type="entry name" value="RskA_C"/>
</dbReference>
<name>A0A918W889_9GAMM</name>